<keyword evidence="8" id="KW-1185">Reference proteome</keyword>
<dbReference type="Pfam" id="PF01121">
    <property type="entry name" value="CoaE"/>
    <property type="match status" value="1"/>
</dbReference>
<feature type="binding site" evidence="5">
    <location>
        <begin position="11"/>
        <end position="16"/>
    </location>
    <ligand>
        <name>ATP</name>
        <dbReference type="ChEBI" id="CHEBI:30616"/>
    </ligand>
</feature>
<comment type="pathway">
    <text evidence="5">Cofactor biosynthesis; coenzyme A biosynthesis; CoA from (R)-pantothenate: step 5/5.</text>
</comment>
<keyword evidence="5" id="KW-0963">Cytoplasm</keyword>
<name>A0AAE3VEB5_9BACT</name>
<keyword evidence="5 7" id="KW-0418">Kinase</keyword>
<comment type="similarity">
    <text evidence="1 5">Belongs to the CoaE family.</text>
</comment>
<evidence type="ECO:0000256" key="5">
    <source>
        <dbReference type="HAMAP-Rule" id="MF_00376"/>
    </source>
</evidence>
<comment type="caution">
    <text evidence="7">The sequence shown here is derived from an EMBL/GenBank/DDBJ whole genome shotgun (WGS) entry which is preliminary data.</text>
</comment>
<dbReference type="PROSITE" id="PS51219">
    <property type="entry name" value="DPCK"/>
    <property type="match status" value="1"/>
</dbReference>
<keyword evidence="3 5" id="KW-0067">ATP-binding</keyword>
<evidence type="ECO:0000256" key="3">
    <source>
        <dbReference type="ARBA" id="ARBA00022840"/>
    </source>
</evidence>
<evidence type="ECO:0000256" key="2">
    <source>
        <dbReference type="ARBA" id="ARBA00022741"/>
    </source>
</evidence>
<dbReference type="SUPFAM" id="SSF52540">
    <property type="entry name" value="P-loop containing nucleoside triphosphate hydrolases"/>
    <property type="match status" value="1"/>
</dbReference>
<dbReference type="PANTHER" id="PTHR10695:SF46">
    <property type="entry name" value="BIFUNCTIONAL COENZYME A SYNTHASE-RELATED"/>
    <property type="match status" value="1"/>
</dbReference>
<evidence type="ECO:0000313" key="8">
    <source>
        <dbReference type="Proteomes" id="UP001238163"/>
    </source>
</evidence>
<comment type="catalytic activity">
    <reaction evidence="5">
        <text>3'-dephospho-CoA + ATP = ADP + CoA + H(+)</text>
        <dbReference type="Rhea" id="RHEA:18245"/>
        <dbReference type="ChEBI" id="CHEBI:15378"/>
        <dbReference type="ChEBI" id="CHEBI:30616"/>
        <dbReference type="ChEBI" id="CHEBI:57287"/>
        <dbReference type="ChEBI" id="CHEBI:57328"/>
        <dbReference type="ChEBI" id="CHEBI:456216"/>
        <dbReference type="EC" id="2.7.1.24"/>
    </reaction>
</comment>
<comment type="function">
    <text evidence="5">Catalyzes the phosphorylation of the 3'-hydroxyl group of dephosphocoenzyme A to form coenzyme A.</text>
</comment>
<dbReference type="GO" id="GO:0005524">
    <property type="term" value="F:ATP binding"/>
    <property type="evidence" value="ECO:0007669"/>
    <property type="project" value="UniProtKB-UniRule"/>
</dbReference>
<organism evidence="7 8">
    <name type="scientific">Oligosphaera ethanolica</name>
    <dbReference type="NCBI Taxonomy" id="760260"/>
    <lineage>
        <taxon>Bacteria</taxon>
        <taxon>Pseudomonadati</taxon>
        <taxon>Lentisphaerota</taxon>
        <taxon>Oligosphaeria</taxon>
        <taxon>Oligosphaerales</taxon>
        <taxon>Oligosphaeraceae</taxon>
        <taxon>Oligosphaera</taxon>
    </lineage>
</organism>
<keyword evidence="5 7" id="KW-0808">Transferase</keyword>
<dbReference type="CDD" id="cd02022">
    <property type="entry name" value="DPCK"/>
    <property type="match status" value="1"/>
</dbReference>
<sequence length="200" mass="22332">MMLVAVTGGIGAGKTTVLEQFARCGAQVADADALVHRLYEPGSDLHAALIERWGERVLSAAGQLSRPAIAEIVFSDPAELQWLNGVVHPRVRQLITDMAAVARPALFCAIPLLFESGWESDMSCTVAVWCDPVTQRQRLSRRGWDEREMTRRISQQLSMDEKLRRSDYGIVSNCSWDLLAEQCQLVYQRVLERSCAQQNA</sequence>
<dbReference type="AlphaFoldDB" id="A0AAE3VEB5"/>
<evidence type="ECO:0000313" key="7">
    <source>
        <dbReference type="EMBL" id="MDQ0288696.1"/>
    </source>
</evidence>
<dbReference type="InterPro" id="IPR027417">
    <property type="entry name" value="P-loop_NTPase"/>
</dbReference>
<dbReference type="NCBIfam" id="TIGR00152">
    <property type="entry name" value="dephospho-CoA kinase"/>
    <property type="match status" value="1"/>
</dbReference>
<accession>A0AAE3VEB5</accession>
<gene>
    <name evidence="5" type="primary">coaE</name>
    <name evidence="7" type="ORF">J3R75_000803</name>
</gene>
<reference evidence="7" key="1">
    <citation type="submission" date="2023-07" db="EMBL/GenBank/DDBJ databases">
        <title>Genomic Encyclopedia of Type Strains, Phase IV (KMG-IV): sequencing the most valuable type-strain genomes for metagenomic binning, comparative biology and taxonomic classification.</title>
        <authorList>
            <person name="Goeker M."/>
        </authorList>
    </citation>
    <scope>NUCLEOTIDE SEQUENCE</scope>
    <source>
        <strain evidence="7">DSM 24202</strain>
    </source>
</reference>
<keyword evidence="4 5" id="KW-0173">Coenzyme A biosynthesis</keyword>
<dbReference type="EMBL" id="JAUSVL010000001">
    <property type="protein sequence ID" value="MDQ0288696.1"/>
    <property type="molecule type" value="Genomic_DNA"/>
</dbReference>
<dbReference type="EC" id="2.7.1.24" evidence="5 6"/>
<keyword evidence="2 5" id="KW-0547">Nucleotide-binding</keyword>
<dbReference type="InterPro" id="IPR001977">
    <property type="entry name" value="Depp_CoAkinase"/>
</dbReference>
<dbReference type="PANTHER" id="PTHR10695">
    <property type="entry name" value="DEPHOSPHO-COA KINASE-RELATED"/>
    <property type="match status" value="1"/>
</dbReference>
<evidence type="ECO:0000256" key="4">
    <source>
        <dbReference type="ARBA" id="ARBA00022993"/>
    </source>
</evidence>
<dbReference type="Proteomes" id="UP001238163">
    <property type="component" value="Unassembled WGS sequence"/>
</dbReference>
<dbReference type="GO" id="GO:0005737">
    <property type="term" value="C:cytoplasm"/>
    <property type="evidence" value="ECO:0007669"/>
    <property type="project" value="UniProtKB-SubCell"/>
</dbReference>
<protein>
    <recommendedName>
        <fullName evidence="5 6">Dephospho-CoA kinase</fullName>
        <ecNumber evidence="5 6">2.7.1.24</ecNumber>
    </recommendedName>
    <alternativeName>
        <fullName evidence="5">Dephosphocoenzyme A kinase</fullName>
    </alternativeName>
</protein>
<dbReference type="Gene3D" id="3.40.50.300">
    <property type="entry name" value="P-loop containing nucleotide triphosphate hydrolases"/>
    <property type="match status" value="1"/>
</dbReference>
<dbReference type="GO" id="GO:0004140">
    <property type="term" value="F:dephospho-CoA kinase activity"/>
    <property type="evidence" value="ECO:0007669"/>
    <property type="project" value="UniProtKB-UniRule"/>
</dbReference>
<comment type="subcellular location">
    <subcellularLocation>
        <location evidence="5">Cytoplasm</location>
    </subcellularLocation>
</comment>
<dbReference type="HAMAP" id="MF_00376">
    <property type="entry name" value="Dephospho_CoA_kinase"/>
    <property type="match status" value="1"/>
</dbReference>
<proteinExistence type="inferred from homology"/>
<dbReference type="GO" id="GO:0015937">
    <property type="term" value="P:coenzyme A biosynthetic process"/>
    <property type="evidence" value="ECO:0007669"/>
    <property type="project" value="UniProtKB-UniRule"/>
</dbReference>
<dbReference type="RefSeq" id="WP_307260030.1">
    <property type="nucleotide sequence ID" value="NZ_JAUSVL010000001.1"/>
</dbReference>
<evidence type="ECO:0000256" key="6">
    <source>
        <dbReference type="NCBIfam" id="TIGR00152"/>
    </source>
</evidence>
<evidence type="ECO:0000256" key="1">
    <source>
        <dbReference type="ARBA" id="ARBA00009018"/>
    </source>
</evidence>